<reference evidence="3" key="1">
    <citation type="journal article" date="2017" name="Nature">
        <title>The sunflower genome provides insights into oil metabolism, flowering and Asterid evolution.</title>
        <authorList>
            <person name="Badouin H."/>
            <person name="Gouzy J."/>
            <person name="Grassa C.J."/>
            <person name="Murat F."/>
            <person name="Staton S.E."/>
            <person name="Cottret L."/>
            <person name="Lelandais-Briere C."/>
            <person name="Owens G.L."/>
            <person name="Carrere S."/>
            <person name="Mayjonade B."/>
            <person name="Legrand L."/>
            <person name="Gill N."/>
            <person name="Kane N.C."/>
            <person name="Bowers J.E."/>
            <person name="Hubner S."/>
            <person name="Bellec A."/>
            <person name="Berard A."/>
            <person name="Berges H."/>
            <person name="Blanchet N."/>
            <person name="Boniface M.C."/>
            <person name="Brunel D."/>
            <person name="Catrice O."/>
            <person name="Chaidir N."/>
            <person name="Claudel C."/>
            <person name="Donnadieu C."/>
            <person name="Faraut T."/>
            <person name="Fievet G."/>
            <person name="Helmstetter N."/>
            <person name="King M."/>
            <person name="Knapp S.J."/>
            <person name="Lai Z."/>
            <person name="Le Paslier M.C."/>
            <person name="Lippi Y."/>
            <person name="Lorenzon L."/>
            <person name="Mandel J.R."/>
            <person name="Marage G."/>
            <person name="Marchand G."/>
            <person name="Marquand E."/>
            <person name="Bret-Mestries E."/>
            <person name="Morien E."/>
            <person name="Nambeesan S."/>
            <person name="Nguyen T."/>
            <person name="Pegot-Espagnet P."/>
            <person name="Pouilly N."/>
            <person name="Raftis F."/>
            <person name="Sallet E."/>
            <person name="Schiex T."/>
            <person name="Thomas J."/>
            <person name="Vandecasteele C."/>
            <person name="Vares D."/>
            <person name="Vear F."/>
            <person name="Vautrin S."/>
            <person name="Crespi M."/>
            <person name="Mangin B."/>
            <person name="Burke J.M."/>
            <person name="Salse J."/>
            <person name="Munos S."/>
            <person name="Vincourt P."/>
            <person name="Rieseberg L.H."/>
            <person name="Langlade N.B."/>
        </authorList>
    </citation>
    <scope>NUCLEOTIDE SEQUENCE</scope>
    <source>
        <tissue evidence="3">Leaves</tissue>
    </source>
</reference>
<accession>A0A9K3EC08</accession>
<protein>
    <recommendedName>
        <fullName evidence="2">Putative plant transposon protein domain-containing protein</fullName>
    </recommendedName>
</protein>
<proteinExistence type="predicted"/>
<evidence type="ECO:0000259" key="2">
    <source>
        <dbReference type="Pfam" id="PF20167"/>
    </source>
</evidence>
<dbReference type="Pfam" id="PF20167">
    <property type="entry name" value="Transposase_32"/>
    <property type="match status" value="1"/>
</dbReference>
<feature type="domain" description="Putative plant transposon protein" evidence="2">
    <location>
        <begin position="166"/>
        <end position="312"/>
    </location>
</feature>
<evidence type="ECO:0000313" key="4">
    <source>
        <dbReference type="Proteomes" id="UP000215914"/>
    </source>
</evidence>
<feature type="region of interest" description="Disordered" evidence="1">
    <location>
        <begin position="1"/>
        <end position="60"/>
    </location>
</feature>
<dbReference type="AlphaFoldDB" id="A0A9K3EC08"/>
<reference evidence="3" key="2">
    <citation type="submission" date="2020-06" db="EMBL/GenBank/DDBJ databases">
        <title>Helianthus annuus Genome sequencing and assembly Release 2.</title>
        <authorList>
            <person name="Gouzy J."/>
            <person name="Langlade N."/>
            <person name="Munos S."/>
        </authorList>
    </citation>
    <scope>NUCLEOTIDE SEQUENCE</scope>
    <source>
        <tissue evidence="3">Leaves</tissue>
    </source>
</reference>
<organism evidence="3 4">
    <name type="scientific">Helianthus annuus</name>
    <name type="common">Common sunflower</name>
    <dbReference type="NCBI Taxonomy" id="4232"/>
    <lineage>
        <taxon>Eukaryota</taxon>
        <taxon>Viridiplantae</taxon>
        <taxon>Streptophyta</taxon>
        <taxon>Embryophyta</taxon>
        <taxon>Tracheophyta</taxon>
        <taxon>Spermatophyta</taxon>
        <taxon>Magnoliopsida</taxon>
        <taxon>eudicotyledons</taxon>
        <taxon>Gunneridae</taxon>
        <taxon>Pentapetalae</taxon>
        <taxon>asterids</taxon>
        <taxon>campanulids</taxon>
        <taxon>Asterales</taxon>
        <taxon>Asteraceae</taxon>
        <taxon>Asteroideae</taxon>
        <taxon>Heliantheae alliance</taxon>
        <taxon>Heliantheae</taxon>
        <taxon>Helianthus</taxon>
    </lineage>
</organism>
<name>A0A9K3EC08_HELAN</name>
<dbReference type="Gramene" id="mRNA:HanXRQr2_Chr14g0662401">
    <property type="protein sequence ID" value="CDS:HanXRQr2_Chr14g0662401.1"/>
    <property type="gene ID" value="HanXRQr2_Chr14g0662401"/>
</dbReference>
<dbReference type="OrthoDB" id="1580499at2759"/>
<keyword evidence="4" id="KW-1185">Reference proteome</keyword>
<comment type="caution">
    <text evidence="3">The sequence shown here is derived from an EMBL/GenBank/DDBJ whole genome shotgun (WGS) entry which is preliminary data.</text>
</comment>
<gene>
    <name evidence="3" type="ORF">HanXRQr2_Chr14g0662401</name>
</gene>
<sequence>MAKTKKPAGKTNQGNVVASSSATPSQQRGGKRKLVSQELENEVPQSTQSRREPMEEEDETNPYHVHIWKSGSLNDFKKDLQVQFFNEKIKGIGDRKEAFICEREITDHEFRPFGIIQRFEALGWEAALKCYDGEKTSMYMDPIQEWMASLEVTWGKSLKNMSLKGYANGKTVIMSGATLKQIAKFDSRPSAGYTYPNADLLFKRPDRHPEWPNMLVELFEPGKGGQMVRDDLKLPVRLMLLFVVQNVMPRRGDKKGIRKWEIPILYSLMTGRLKVSFTHLVMMNIWEARNSKGKKIIPHCRLITALLKKNGVFDMYNKATERDISPFTLKNLSKFKWELSTTERYLKLEQKDTGKKLRALKPDARVLEPGESDEAFSDDNAMGMNDELDEEGENEIDMEAEAGIGMISWVHTEPRGAYITSRGIGDEMAKVIQQARTPDWSDFPGFAQVIYDQNTHHRELNRLESQRIQEMLTSLLDRSGRPTSDTL</sequence>
<dbReference type="InterPro" id="IPR046796">
    <property type="entry name" value="Transposase_32_dom"/>
</dbReference>
<dbReference type="EMBL" id="MNCJ02000329">
    <property type="protein sequence ID" value="KAF5770701.1"/>
    <property type="molecule type" value="Genomic_DNA"/>
</dbReference>
<evidence type="ECO:0000313" key="3">
    <source>
        <dbReference type="EMBL" id="KAF5770701.1"/>
    </source>
</evidence>
<feature type="compositionally biased region" description="Polar residues" evidence="1">
    <location>
        <begin position="10"/>
        <end position="28"/>
    </location>
</feature>
<evidence type="ECO:0000256" key="1">
    <source>
        <dbReference type="SAM" id="MobiDB-lite"/>
    </source>
</evidence>
<dbReference type="Proteomes" id="UP000215914">
    <property type="component" value="Unassembled WGS sequence"/>
</dbReference>